<keyword evidence="1" id="KW-0472">Membrane</keyword>
<evidence type="ECO:0000256" key="1">
    <source>
        <dbReference type="SAM" id="Phobius"/>
    </source>
</evidence>
<dbReference type="GO" id="GO:0030151">
    <property type="term" value="F:molybdenum ion binding"/>
    <property type="evidence" value="ECO:0007669"/>
    <property type="project" value="InterPro"/>
</dbReference>
<dbReference type="Pfam" id="PF03473">
    <property type="entry name" value="MOSC"/>
    <property type="match status" value="1"/>
</dbReference>
<keyword evidence="4" id="KW-1185">Reference proteome</keyword>
<proteinExistence type="predicted"/>
<evidence type="ECO:0000259" key="2">
    <source>
        <dbReference type="PROSITE" id="PS51340"/>
    </source>
</evidence>
<dbReference type="PANTHER" id="PTHR14237:SF23">
    <property type="entry name" value="MOSC DOMAIN PROTEIN (AFU_ORTHOLOGUE AFUA_7G05900)"/>
    <property type="match status" value="1"/>
</dbReference>
<dbReference type="InterPro" id="IPR011037">
    <property type="entry name" value="Pyrv_Knase-like_insert_dom_sf"/>
</dbReference>
<evidence type="ECO:0000313" key="3">
    <source>
        <dbReference type="EMBL" id="KAB8079372.1"/>
    </source>
</evidence>
<keyword evidence="1" id="KW-1133">Transmembrane helix</keyword>
<dbReference type="OrthoDB" id="17255at2759"/>
<protein>
    <submittedName>
        <fullName evidence="3">MOSC-domain-containing protein</fullName>
    </submittedName>
</protein>
<dbReference type="GO" id="GO:0003824">
    <property type="term" value="F:catalytic activity"/>
    <property type="evidence" value="ECO:0007669"/>
    <property type="project" value="InterPro"/>
</dbReference>
<feature type="domain" description="MOSC" evidence="2">
    <location>
        <begin position="286"/>
        <end position="441"/>
    </location>
</feature>
<dbReference type="Pfam" id="PF03476">
    <property type="entry name" value="MOSC_N"/>
    <property type="match status" value="1"/>
</dbReference>
<dbReference type="PROSITE" id="PS51340">
    <property type="entry name" value="MOSC"/>
    <property type="match status" value="1"/>
</dbReference>
<accession>A0A5N5XIU5</accession>
<dbReference type="AlphaFoldDB" id="A0A5N5XIU5"/>
<dbReference type="SUPFAM" id="SSF50800">
    <property type="entry name" value="PK beta-barrel domain-like"/>
    <property type="match status" value="1"/>
</dbReference>
<sequence>MLNYADLILSFDNVQQYAVKSITPLAAYWLPLIPIVIFFISYINRRCAETRPKGCRKLGLPHNKTNLHDEYDRKYRQGVPEKHTDEKGHPSWRVKALFAYPIKSCAGIELDTADVVLTGLAYDRQFCFAEYITPKPNAGNASSQQPHWTARTLRDGELCKMALIRPEVWVPDPTANDYSAELDEVESQGVIVIYYPRVAGTGFCSFIVRMGMTLGLMSKELSFRIPIIPPKNTISTYPSTPVKIWKDSPVAYDYGQHLPASLRRFLDPKGKRGPLTLFKVNPAHHREILRNAPRKQDIGFQTVTGFADAYPLHLLNLASVQEVASKCKTDIPELSIRRFRANIIVQGPAAFEEDQWKRIRVCSSDGEDESVEIYASCRTIRCRLPNVDPDTGFRHPAEPDRTLKRYRRVDPGDLTNAALGLQLVPAVQEFRIRVGDSVEVLETGEHCYIKMLKPGEKVEGV</sequence>
<organism evidence="3 4">
    <name type="scientific">Aspergillus leporis</name>
    <dbReference type="NCBI Taxonomy" id="41062"/>
    <lineage>
        <taxon>Eukaryota</taxon>
        <taxon>Fungi</taxon>
        <taxon>Dikarya</taxon>
        <taxon>Ascomycota</taxon>
        <taxon>Pezizomycotina</taxon>
        <taxon>Eurotiomycetes</taxon>
        <taxon>Eurotiomycetidae</taxon>
        <taxon>Eurotiales</taxon>
        <taxon>Aspergillaceae</taxon>
        <taxon>Aspergillus</taxon>
        <taxon>Aspergillus subgen. Circumdati</taxon>
    </lineage>
</organism>
<name>A0A5N5XIU5_9EURO</name>
<feature type="transmembrane region" description="Helical" evidence="1">
    <location>
        <begin position="26"/>
        <end position="43"/>
    </location>
</feature>
<dbReference type="Proteomes" id="UP000326565">
    <property type="component" value="Unassembled WGS sequence"/>
</dbReference>
<reference evidence="3 4" key="1">
    <citation type="submission" date="2019-04" db="EMBL/GenBank/DDBJ databases">
        <title>Friends and foes A comparative genomics study of 23 Aspergillus species from section Flavi.</title>
        <authorList>
            <consortium name="DOE Joint Genome Institute"/>
            <person name="Kjaerbolling I."/>
            <person name="Vesth T."/>
            <person name="Frisvad J.C."/>
            <person name="Nybo J.L."/>
            <person name="Theobald S."/>
            <person name="Kildgaard S."/>
            <person name="Isbrandt T."/>
            <person name="Kuo A."/>
            <person name="Sato A."/>
            <person name="Lyhne E.K."/>
            <person name="Kogle M.E."/>
            <person name="Wiebenga A."/>
            <person name="Kun R.S."/>
            <person name="Lubbers R.J."/>
            <person name="Makela M.R."/>
            <person name="Barry K."/>
            <person name="Chovatia M."/>
            <person name="Clum A."/>
            <person name="Daum C."/>
            <person name="Haridas S."/>
            <person name="He G."/>
            <person name="LaButti K."/>
            <person name="Lipzen A."/>
            <person name="Mondo S."/>
            <person name="Riley R."/>
            <person name="Salamov A."/>
            <person name="Simmons B.A."/>
            <person name="Magnuson J.K."/>
            <person name="Henrissat B."/>
            <person name="Mortensen U.H."/>
            <person name="Larsen T.O."/>
            <person name="Devries R.P."/>
            <person name="Grigoriev I.V."/>
            <person name="Machida M."/>
            <person name="Baker S.E."/>
            <person name="Andersen M.R."/>
        </authorList>
    </citation>
    <scope>NUCLEOTIDE SEQUENCE [LARGE SCALE GENOMIC DNA]</scope>
    <source>
        <strain evidence="3 4">CBS 151.66</strain>
    </source>
</reference>
<dbReference type="InterPro" id="IPR005303">
    <property type="entry name" value="MOCOS_middle"/>
</dbReference>
<keyword evidence="1" id="KW-0812">Transmembrane</keyword>
<dbReference type="GO" id="GO:0030170">
    <property type="term" value="F:pyridoxal phosphate binding"/>
    <property type="evidence" value="ECO:0007669"/>
    <property type="project" value="InterPro"/>
</dbReference>
<dbReference type="InterPro" id="IPR005302">
    <property type="entry name" value="MoCF_Sase_C"/>
</dbReference>
<evidence type="ECO:0000313" key="4">
    <source>
        <dbReference type="Proteomes" id="UP000326565"/>
    </source>
</evidence>
<dbReference type="PANTHER" id="PTHR14237">
    <property type="entry name" value="MOLYBDOPTERIN COFACTOR SULFURASE MOSC"/>
    <property type="match status" value="1"/>
</dbReference>
<dbReference type="EMBL" id="ML732151">
    <property type="protein sequence ID" value="KAB8079372.1"/>
    <property type="molecule type" value="Genomic_DNA"/>
</dbReference>
<gene>
    <name evidence="3" type="ORF">BDV29DRAFT_82434</name>
</gene>